<dbReference type="EMBL" id="GBXM01015839">
    <property type="protein sequence ID" value="JAH92738.1"/>
    <property type="molecule type" value="Transcribed_RNA"/>
</dbReference>
<proteinExistence type="predicted"/>
<name>A0A0E9WTF8_ANGAN</name>
<reference evidence="1" key="1">
    <citation type="submission" date="2014-11" db="EMBL/GenBank/DDBJ databases">
        <authorList>
            <person name="Amaro Gonzalez C."/>
        </authorList>
    </citation>
    <scope>NUCLEOTIDE SEQUENCE</scope>
</reference>
<organism evidence="1">
    <name type="scientific">Anguilla anguilla</name>
    <name type="common">European freshwater eel</name>
    <name type="synonym">Muraena anguilla</name>
    <dbReference type="NCBI Taxonomy" id="7936"/>
    <lineage>
        <taxon>Eukaryota</taxon>
        <taxon>Metazoa</taxon>
        <taxon>Chordata</taxon>
        <taxon>Craniata</taxon>
        <taxon>Vertebrata</taxon>
        <taxon>Euteleostomi</taxon>
        <taxon>Actinopterygii</taxon>
        <taxon>Neopterygii</taxon>
        <taxon>Teleostei</taxon>
        <taxon>Anguilliformes</taxon>
        <taxon>Anguillidae</taxon>
        <taxon>Anguilla</taxon>
    </lineage>
</organism>
<sequence length="74" mass="8508">MTRELFPQVSNFIFDKFCLELPLVSYSTKKKLQIQKTPPFPSQGPRYLGNVGTGFVVDSIHYFIKEKSSCIHPK</sequence>
<dbReference type="AlphaFoldDB" id="A0A0E9WTF8"/>
<reference evidence="1" key="2">
    <citation type="journal article" date="2015" name="Fish Shellfish Immunol.">
        <title>Early steps in the European eel (Anguilla anguilla)-Vibrio vulnificus interaction in the gills: Role of the RtxA13 toxin.</title>
        <authorList>
            <person name="Callol A."/>
            <person name="Pajuelo D."/>
            <person name="Ebbesson L."/>
            <person name="Teles M."/>
            <person name="MacKenzie S."/>
            <person name="Amaro C."/>
        </authorList>
    </citation>
    <scope>NUCLEOTIDE SEQUENCE</scope>
</reference>
<evidence type="ECO:0000313" key="1">
    <source>
        <dbReference type="EMBL" id="JAH92738.1"/>
    </source>
</evidence>
<accession>A0A0E9WTF8</accession>
<protein>
    <submittedName>
        <fullName evidence="1">Uncharacterized protein</fullName>
    </submittedName>
</protein>